<evidence type="ECO:0000313" key="2">
    <source>
        <dbReference type="Proteomes" id="UP001303160"/>
    </source>
</evidence>
<dbReference type="Proteomes" id="UP001303160">
    <property type="component" value="Unassembled WGS sequence"/>
</dbReference>
<keyword evidence="2" id="KW-1185">Reference proteome</keyword>
<sequence>MVKARDRTADGPGKEQFRLDFEMRVRDKAALQAIVVEFQGFDDNDANNFNEQETDGSVGKRVAISGFPATLADLRARGQNIWLQ</sequence>
<comment type="caution">
    <text evidence="1">The sequence shown here is derived from an EMBL/GenBank/DDBJ whole genome shotgun (WGS) entry which is preliminary data.</text>
</comment>
<organism evidence="1 2">
    <name type="scientific">Triangularia verruculosa</name>
    <dbReference type="NCBI Taxonomy" id="2587418"/>
    <lineage>
        <taxon>Eukaryota</taxon>
        <taxon>Fungi</taxon>
        <taxon>Dikarya</taxon>
        <taxon>Ascomycota</taxon>
        <taxon>Pezizomycotina</taxon>
        <taxon>Sordariomycetes</taxon>
        <taxon>Sordariomycetidae</taxon>
        <taxon>Sordariales</taxon>
        <taxon>Podosporaceae</taxon>
        <taxon>Triangularia</taxon>
    </lineage>
</organism>
<reference evidence="1" key="2">
    <citation type="submission" date="2023-05" db="EMBL/GenBank/DDBJ databases">
        <authorList>
            <consortium name="Lawrence Berkeley National Laboratory"/>
            <person name="Steindorff A."/>
            <person name="Hensen N."/>
            <person name="Bonometti L."/>
            <person name="Westerberg I."/>
            <person name="Brannstrom I.O."/>
            <person name="Guillou S."/>
            <person name="Cros-Aarteil S."/>
            <person name="Calhoun S."/>
            <person name="Haridas S."/>
            <person name="Kuo A."/>
            <person name="Mondo S."/>
            <person name="Pangilinan J."/>
            <person name="Riley R."/>
            <person name="Labutti K."/>
            <person name="Andreopoulos B."/>
            <person name="Lipzen A."/>
            <person name="Chen C."/>
            <person name="Yanf M."/>
            <person name="Daum C."/>
            <person name="Ng V."/>
            <person name="Clum A."/>
            <person name="Ohm R."/>
            <person name="Martin F."/>
            <person name="Silar P."/>
            <person name="Natvig D."/>
            <person name="Lalanne C."/>
            <person name="Gautier V."/>
            <person name="Ament-Velasquez S.L."/>
            <person name="Kruys A."/>
            <person name="Hutchinson M.I."/>
            <person name="Powell A.J."/>
            <person name="Barry K."/>
            <person name="Miller A.N."/>
            <person name="Grigoriev I.V."/>
            <person name="Debuchy R."/>
            <person name="Gladieux P."/>
            <person name="Thoren M.H."/>
            <person name="Johannesson H."/>
        </authorList>
    </citation>
    <scope>NUCLEOTIDE SEQUENCE</scope>
    <source>
        <strain evidence="1">CBS 315.58</strain>
    </source>
</reference>
<gene>
    <name evidence="1" type="ORF">QBC40DRAFT_289843</name>
</gene>
<name>A0AAN6X7M8_9PEZI</name>
<dbReference type="EMBL" id="MU864031">
    <property type="protein sequence ID" value="KAK4194953.1"/>
    <property type="molecule type" value="Genomic_DNA"/>
</dbReference>
<proteinExistence type="predicted"/>
<accession>A0AAN6X7M8</accession>
<protein>
    <submittedName>
        <fullName evidence="1">Uncharacterized protein</fullName>
    </submittedName>
</protein>
<reference evidence="1" key="1">
    <citation type="journal article" date="2023" name="Mol. Phylogenet. Evol.">
        <title>Genome-scale phylogeny and comparative genomics of the fungal order Sordariales.</title>
        <authorList>
            <person name="Hensen N."/>
            <person name="Bonometti L."/>
            <person name="Westerberg I."/>
            <person name="Brannstrom I.O."/>
            <person name="Guillou S."/>
            <person name="Cros-Aarteil S."/>
            <person name="Calhoun S."/>
            <person name="Haridas S."/>
            <person name="Kuo A."/>
            <person name="Mondo S."/>
            <person name="Pangilinan J."/>
            <person name="Riley R."/>
            <person name="LaButti K."/>
            <person name="Andreopoulos B."/>
            <person name="Lipzen A."/>
            <person name="Chen C."/>
            <person name="Yan M."/>
            <person name="Daum C."/>
            <person name="Ng V."/>
            <person name="Clum A."/>
            <person name="Steindorff A."/>
            <person name="Ohm R.A."/>
            <person name="Martin F."/>
            <person name="Silar P."/>
            <person name="Natvig D.O."/>
            <person name="Lalanne C."/>
            <person name="Gautier V."/>
            <person name="Ament-Velasquez S.L."/>
            <person name="Kruys A."/>
            <person name="Hutchinson M.I."/>
            <person name="Powell A.J."/>
            <person name="Barry K."/>
            <person name="Miller A.N."/>
            <person name="Grigoriev I.V."/>
            <person name="Debuchy R."/>
            <person name="Gladieux P."/>
            <person name="Hiltunen Thoren M."/>
            <person name="Johannesson H."/>
        </authorList>
    </citation>
    <scope>NUCLEOTIDE SEQUENCE</scope>
    <source>
        <strain evidence="1">CBS 315.58</strain>
    </source>
</reference>
<dbReference type="AlphaFoldDB" id="A0AAN6X7M8"/>
<evidence type="ECO:0000313" key="1">
    <source>
        <dbReference type="EMBL" id="KAK4194953.1"/>
    </source>
</evidence>